<proteinExistence type="predicted"/>
<evidence type="ECO:0000313" key="2">
    <source>
        <dbReference type="Proteomes" id="UP000485880"/>
    </source>
</evidence>
<reference evidence="1 2" key="1">
    <citation type="submission" date="2019-05" db="EMBL/GenBank/DDBJ databases">
        <authorList>
            <person name="Farhan Ul Haque M."/>
        </authorList>
    </citation>
    <scope>NUCLEOTIDE SEQUENCE [LARGE SCALE GENOMIC DNA]</scope>
    <source>
        <strain evidence="1">2</strain>
    </source>
</reference>
<dbReference type="EMBL" id="CABFMQ020000002">
    <property type="protein sequence ID" value="VTZ48673.1"/>
    <property type="molecule type" value="Genomic_DNA"/>
</dbReference>
<keyword evidence="2" id="KW-1185">Reference proteome</keyword>
<organism evidence="1 2">
    <name type="scientific">Methylocella tundrae</name>
    <dbReference type="NCBI Taxonomy" id="227605"/>
    <lineage>
        <taxon>Bacteria</taxon>
        <taxon>Pseudomonadati</taxon>
        <taxon>Pseudomonadota</taxon>
        <taxon>Alphaproteobacteria</taxon>
        <taxon>Hyphomicrobiales</taxon>
        <taxon>Beijerinckiaceae</taxon>
        <taxon>Methylocella</taxon>
    </lineage>
</organism>
<comment type="caution">
    <text evidence="1">The sequence shown here is derived from an EMBL/GenBank/DDBJ whole genome shotgun (WGS) entry which is preliminary data.</text>
</comment>
<name>A0A8B6M2U1_METTU</name>
<dbReference type="AlphaFoldDB" id="A0A8B6M2U1"/>
<protein>
    <submittedName>
        <fullName evidence="1">Uncharacterized protein</fullName>
    </submittedName>
</protein>
<accession>A0A8B6M2U1</accession>
<evidence type="ECO:0000313" key="1">
    <source>
        <dbReference type="EMBL" id="VTZ48673.1"/>
    </source>
</evidence>
<dbReference type="Proteomes" id="UP000485880">
    <property type="component" value="Unassembled WGS sequence"/>
</dbReference>
<sequence>MRLCRALVNEFPSDGVAKPSPDSDASWLTDRDEISVRLISGVENVEYNCFWRIVSADVDAKVGGRRAGA</sequence>
<gene>
    <name evidence="1" type="ORF">MPC4_100116</name>
</gene>